<dbReference type="InterPro" id="IPR006783">
    <property type="entry name" value="Transposase_ISC1217"/>
</dbReference>
<protein>
    <submittedName>
        <fullName evidence="1">IS4 family transposase</fullName>
    </submittedName>
</protein>
<sequence>IHTELSPGIPVIMVFVRHRSNKKEWLAILSTDCSLTEEEIIKIYSIRWDIEVFFKCAKSLLRLQKEFQGRSYDLLISHTTIVFSRYILLAWQHRQSTDQRTLGGLFHLLCDEVSQLDWAVALKQLIDLIEDIAQKANKKITKLIKTQLQQWIMGLPSYIKGYLPNLSCES</sequence>
<proteinExistence type="predicted"/>
<keyword evidence="2" id="KW-1185">Reference proteome</keyword>
<dbReference type="Pfam" id="PF04693">
    <property type="entry name" value="DDE_Tnp_2"/>
    <property type="match status" value="1"/>
</dbReference>
<feature type="non-terminal residue" evidence="1">
    <location>
        <position position="1"/>
    </location>
</feature>
<name>A0A3M8CNF3_9BACL</name>
<organism evidence="1 2">
    <name type="scientific">Brevibacillus invocatus</name>
    <dbReference type="NCBI Taxonomy" id="173959"/>
    <lineage>
        <taxon>Bacteria</taxon>
        <taxon>Bacillati</taxon>
        <taxon>Bacillota</taxon>
        <taxon>Bacilli</taxon>
        <taxon>Bacillales</taxon>
        <taxon>Paenibacillaceae</taxon>
        <taxon>Brevibacillus</taxon>
    </lineage>
</organism>
<gene>
    <name evidence="1" type="ORF">EDM52_00830</name>
</gene>
<dbReference type="Proteomes" id="UP000282028">
    <property type="component" value="Unassembled WGS sequence"/>
</dbReference>
<evidence type="ECO:0000313" key="2">
    <source>
        <dbReference type="Proteomes" id="UP000282028"/>
    </source>
</evidence>
<dbReference type="SUPFAM" id="SSF53098">
    <property type="entry name" value="Ribonuclease H-like"/>
    <property type="match status" value="1"/>
</dbReference>
<dbReference type="EMBL" id="RHHR01000002">
    <property type="protein sequence ID" value="RNB77109.1"/>
    <property type="molecule type" value="Genomic_DNA"/>
</dbReference>
<evidence type="ECO:0000313" key="1">
    <source>
        <dbReference type="EMBL" id="RNB77109.1"/>
    </source>
</evidence>
<dbReference type="InterPro" id="IPR012337">
    <property type="entry name" value="RNaseH-like_sf"/>
</dbReference>
<dbReference type="AlphaFoldDB" id="A0A3M8CNF3"/>
<comment type="caution">
    <text evidence="1">The sequence shown here is derived from an EMBL/GenBank/DDBJ whole genome shotgun (WGS) entry which is preliminary data.</text>
</comment>
<accession>A0A3M8CNF3</accession>
<dbReference type="Gene3D" id="3.90.350.10">
    <property type="entry name" value="Transposase Inhibitor Protein From Tn5, Chain A, domain 1"/>
    <property type="match status" value="1"/>
</dbReference>
<reference evidence="1 2" key="1">
    <citation type="submission" date="2018-10" db="EMBL/GenBank/DDBJ databases">
        <title>Phylogenomics of Brevibacillus.</title>
        <authorList>
            <person name="Dunlap C."/>
        </authorList>
    </citation>
    <scope>NUCLEOTIDE SEQUENCE [LARGE SCALE GENOMIC DNA]</scope>
    <source>
        <strain evidence="1 2">JCM 12215</strain>
    </source>
</reference>